<keyword evidence="3" id="KW-0732">Signal</keyword>
<protein>
    <submittedName>
        <fullName evidence="5">Molybdate ABC transporter substrate-binding protein</fullName>
    </submittedName>
</protein>
<dbReference type="EMBL" id="LZNA01000061">
    <property type="protein sequence ID" value="OBX76423.1"/>
    <property type="molecule type" value="Genomic_DNA"/>
</dbReference>
<dbReference type="PANTHER" id="PTHR30632:SF14">
    <property type="entry name" value="TUNGSTATE_MOLYBDATE_CHROMATE-BINDING PROTEIN MODA"/>
    <property type="match status" value="1"/>
</dbReference>
<dbReference type="GO" id="GO:0030973">
    <property type="term" value="F:molybdate ion binding"/>
    <property type="evidence" value="ECO:0007669"/>
    <property type="project" value="TreeGrafter"/>
</dbReference>
<feature type="compositionally biased region" description="Low complexity" evidence="4">
    <location>
        <begin position="46"/>
        <end position="62"/>
    </location>
</feature>
<keyword evidence="2" id="KW-0479">Metal-binding</keyword>
<evidence type="ECO:0000256" key="2">
    <source>
        <dbReference type="ARBA" id="ARBA00022723"/>
    </source>
</evidence>
<dbReference type="GO" id="GO:0015689">
    <property type="term" value="P:molybdate ion transport"/>
    <property type="evidence" value="ECO:0007669"/>
    <property type="project" value="InterPro"/>
</dbReference>
<dbReference type="AlphaFoldDB" id="A0A1B8QAS8"/>
<dbReference type="Proteomes" id="UP000092616">
    <property type="component" value="Unassembled WGS sequence"/>
</dbReference>
<dbReference type="NCBIfam" id="TIGR01256">
    <property type="entry name" value="modA"/>
    <property type="match status" value="1"/>
</dbReference>
<gene>
    <name evidence="5" type="ORF">A9306_10045</name>
</gene>
<evidence type="ECO:0000256" key="3">
    <source>
        <dbReference type="ARBA" id="ARBA00022729"/>
    </source>
</evidence>
<keyword evidence="6" id="KW-1185">Reference proteome</keyword>
<dbReference type="PANTHER" id="PTHR30632">
    <property type="entry name" value="MOLYBDATE-BINDING PERIPLASMIC PROTEIN"/>
    <property type="match status" value="1"/>
</dbReference>
<dbReference type="InterPro" id="IPR050682">
    <property type="entry name" value="ModA/WtpA"/>
</dbReference>
<dbReference type="InterPro" id="IPR005950">
    <property type="entry name" value="ModA"/>
</dbReference>
<reference evidence="5 6" key="1">
    <citation type="submission" date="2016-06" db="EMBL/GenBank/DDBJ databases">
        <title>Draft genome of Moraxella atlantae CCUG 59586.</title>
        <authorList>
            <person name="Salva-Serra F."/>
            <person name="Engstrom-Jakobsson H."/>
            <person name="Thorell K."/>
            <person name="Gonzales-Siles L."/>
            <person name="Karlsson R."/>
            <person name="Boulund F."/>
            <person name="Engstrand L."/>
            <person name="Kristiansson E."/>
            <person name="Moore E."/>
        </authorList>
    </citation>
    <scope>NUCLEOTIDE SEQUENCE [LARGE SCALE GENOMIC DNA]</scope>
    <source>
        <strain evidence="5 6">CCUG 59586</strain>
    </source>
</reference>
<dbReference type="SUPFAM" id="SSF53850">
    <property type="entry name" value="Periplasmic binding protein-like II"/>
    <property type="match status" value="1"/>
</dbReference>
<name>A0A1B8QAS8_9GAMM</name>
<dbReference type="Pfam" id="PF13531">
    <property type="entry name" value="SBP_bac_11"/>
    <property type="match status" value="1"/>
</dbReference>
<evidence type="ECO:0000256" key="4">
    <source>
        <dbReference type="SAM" id="MobiDB-lite"/>
    </source>
</evidence>
<feature type="region of interest" description="Disordered" evidence="4">
    <location>
        <begin position="38"/>
        <end position="66"/>
    </location>
</feature>
<evidence type="ECO:0000313" key="6">
    <source>
        <dbReference type="Proteomes" id="UP000092616"/>
    </source>
</evidence>
<sequence length="338" mass="36653">MIDCNMYGQDRCWQSKLRTLQGCALLVAGLLGGCQPDKSPVAPSPETSSQASQTYTTAASEQVSTRGASVTEPIAAASAPTKRSVTLLIAASTNLNSALPVMVEDFNRLHPDITLKITYDTSDKLAARIRQHNNFDIFLTASQVYTQDLYAASQRRGGSRYGQPFIYARGQLVLYSTKYALTDTPTQLLDDLLIQHAPLQIALSDPELSPYGRAAQAWLVNQNFASSTQIQLQPYANLIQTFAATDQGLADFGFISLAQVLSKARDNTVRKATETRSYALLSKADYPPILHEGMVLKPSAASQQFVSYLLSSKGQLLLTEAGYLPVCGDNSLKLPACS</sequence>
<dbReference type="RefSeq" id="WP_067338211.1">
    <property type="nucleotide sequence ID" value="NZ_LZNA01000061.1"/>
</dbReference>
<comment type="similarity">
    <text evidence="1">Belongs to the bacterial solute-binding protein ModA family.</text>
</comment>
<dbReference type="GO" id="GO:0046872">
    <property type="term" value="F:metal ion binding"/>
    <property type="evidence" value="ECO:0007669"/>
    <property type="project" value="UniProtKB-KW"/>
</dbReference>
<evidence type="ECO:0000313" key="5">
    <source>
        <dbReference type="EMBL" id="OBX76423.1"/>
    </source>
</evidence>
<proteinExistence type="inferred from homology"/>
<dbReference type="Gene3D" id="3.40.190.10">
    <property type="entry name" value="Periplasmic binding protein-like II"/>
    <property type="match status" value="2"/>
</dbReference>
<comment type="caution">
    <text evidence="5">The sequence shown here is derived from an EMBL/GenBank/DDBJ whole genome shotgun (WGS) entry which is preliminary data.</text>
</comment>
<accession>A0A1B8QAS8</accession>
<organism evidence="5 6">
    <name type="scientific">Faucicola atlantae</name>
    <dbReference type="NCBI Taxonomy" id="34059"/>
    <lineage>
        <taxon>Bacteria</taxon>
        <taxon>Pseudomonadati</taxon>
        <taxon>Pseudomonadota</taxon>
        <taxon>Gammaproteobacteria</taxon>
        <taxon>Moraxellales</taxon>
        <taxon>Moraxellaceae</taxon>
        <taxon>Faucicola</taxon>
    </lineage>
</organism>
<evidence type="ECO:0000256" key="1">
    <source>
        <dbReference type="ARBA" id="ARBA00009175"/>
    </source>
</evidence>